<evidence type="ECO:0000313" key="3">
    <source>
        <dbReference type="Proteomes" id="UP001501257"/>
    </source>
</evidence>
<organism evidence="2 3">
    <name type="scientific">Paeniglutamicibacter antarcticus</name>
    <dbReference type="NCBI Taxonomy" id="494023"/>
    <lineage>
        <taxon>Bacteria</taxon>
        <taxon>Bacillati</taxon>
        <taxon>Actinomycetota</taxon>
        <taxon>Actinomycetes</taxon>
        <taxon>Micrococcales</taxon>
        <taxon>Micrococcaceae</taxon>
        <taxon>Paeniglutamicibacter</taxon>
    </lineage>
</organism>
<sequence length="97" mass="10617">MSDHKKQEAPAANQGPATASHDDPTLPDTCEGIDPTGLIAGVYVAVVQVRGDHVPRRYRRRTYWNLPSAQRALDRATTEGLEAHLVLCRLMPVGEAE</sequence>
<evidence type="ECO:0000256" key="1">
    <source>
        <dbReference type="SAM" id="MobiDB-lite"/>
    </source>
</evidence>
<evidence type="ECO:0000313" key="2">
    <source>
        <dbReference type="EMBL" id="GAA5227249.1"/>
    </source>
</evidence>
<keyword evidence="3" id="KW-1185">Reference proteome</keyword>
<feature type="region of interest" description="Disordered" evidence="1">
    <location>
        <begin position="1"/>
        <end position="32"/>
    </location>
</feature>
<comment type="caution">
    <text evidence="2">The sequence shown here is derived from an EMBL/GenBank/DDBJ whole genome shotgun (WGS) entry which is preliminary data.</text>
</comment>
<proteinExistence type="predicted"/>
<dbReference type="Proteomes" id="UP001501257">
    <property type="component" value="Unassembled WGS sequence"/>
</dbReference>
<dbReference type="RefSeq" id="WP_210101521.1">
    <property type="nucleotide sequence ID" value="NZ_BAABLK010000027.1"/>
</dbReference>
<accession>A0ABP9TK55</accession>
<name>A0ABP9TK55_9MICC</name>
<dbReference type="EMBL" id="BAABLK010000027">
    <property type="protein sequence ID" value="GAA5227249.1"/>
    <property type="molecule type" value="Genomic_DNA"/>
</dbReference>
<reference evidence="3" key="1">
    <citation type="journal article" date="2019" name="Int. J. Syst. Evol. Microbiol.">
        <title>The Global Catalogue of Microorganisms (GCM) 10K type strain sequencing project: providing services to taxonomists for standard genome sequencing and annotation.</title>
        <authorList>
            <consortium name="The Broad Institute Genomics Platform"/>
            <consortium name="The Broad Institute Genome Sequencing Center for Infectious Disease"/>
            <person name="Wu L."/>
            <person name="Ma J."/>
        </authorList>
    </citation>
    <scope>NUCLEOTIDE SEQUENCE [LARGE SCALE GENOMIC DNA]</scope>
    <source>
        <strain evidence="3">JCM 18952</strain>
    </source>
</reference>
<evidence type="ECO:0008006" key="4">
    <source>
        <dbReference type="Google" id="ProtNLM"/>
    </source>
</evidence>
<gene>
    <name evidence="2" type="ORF">GCM10025778_17820</name>
</gene>
<protein>
    <recommendedName>
        <fullName evidence="4">SPOR domain-containing protein</fullName>
    </recommendedName>
</protein>